<dbReference type="InterPro" id="IPR054559">
    <property type="entry name" value="PSMD12-CSN4-like_N"/>
</dbReference>
<dbReference type="SMART" id="SM00088">
    <property type="entry name" value="PINT"/>
    <property type="match status" value="1"/>
</dbReference>
<proteinExistence type="predicted"/>
<feature type="domain" description="PCI" evidence="1">
    <location>
        <begin position="351"/>
        <end position="437"/>
    </location>
</feature>
<dbReference type="Proteomes" id="UP001165065">
    <property type="component" value="Unassembled WGS sequence"/>
</dbReference>
<dbReference type="GO" id="GO:0005737">
    <property type="term" value="C:cytoplasm"/>
    <property type="evidence" value="ECO:0007669"/>
    <property type="project" value="TreeGrafter"/>
</dbReference>
<dbReference type="AlphaFoldDB" id="A0A9W7LDY0"/>
<dbReference type="SUPFAM" id="SSF46785">
    <property type="entry name" value="Winged helix' DNA-binding domain"/>
    <property type="match status" value="1"/>
</dbReference>
<dbReference type="Pfam" id="PF22241">
    <property type="entry name" value="PSMD12-CSN4_N"/>
    <property type="match status" value="1"/>
</dbReference>
<dbReference type="Gene3D" id="1.10.10.10">
    <property type="entry name" value="Winged helix-like DNA-binding domain superfamily/Winged helix DNA-binding domain"/>
    <property type="match status" value="1"/>
</dbReference>
<dbReference type="EMBL" id="BRYA01000280">
    <property type="protein sequence ID" value="GMI46092.1"/>
    <property type="molecule type" value="Genomic_DNA"/>
</dbReference>
<evidence type="ECO:0000313" key="2">
    <source>
        <dbReference type="EMBL" id="GMI46092.1"/>
    </source>
</evidence>
<keyword evidence="3" id="KW-1185">Reference proteome</keyword>
<dbReference type="InterPro" id="IPR036390">
    <property type="entry name" value="WH_DNA-bd_sf"/>
</dbReference>
<evidence type="ECO:0000313" key="3">
    <source>
        <dbReference type="Proteomes" id="UP001165065"/>
    </source>
</evidence>
<reference evidence="3" key="1">
    <citation type="journal article" date="2023" name="Commun. Biol.">
        <title>Genome analysis of Parmales, the sister group of diatoms, reveals the evolutionary specialization of diatoms from phago-mixotrophs to photoautotrophs.</title>
        <authorList>
            <person name="Ban H."/>
            <person name="Sato S."/>
            <person name="Yoshikawa S."/>
            <person name="Yamada K."/>
            <person name="Nakamura Y."/>
            <person name="Ichinomiya M."/>
            <person name="Sato N."/>
            <person name="Blanc-Mathieu R."/>
            <person name="Endo H."/>
            <person name="Kuwata A."/>
            <person name="Ogata H."/>
        </authorList>
    </citation>
    <scope>NUCLEOTIDE SEQUENCE [LARGE SCALE GENOMIC DNA]</scope>
</reference>
<comment type="caution">
    <text evidence="2">The sequence shown here is derived from an EMBL/GenBank/DDBJ whole genome shotgun (WGS) entry which is preliminary data.</text>
</comment>
<name>A0A9W7LDY0_9STRA</name>
<dbReference type="GO" id="GO:0008541">
    <property type="term" value="C:proteasome regulatory particle, lid subcomplex"/>
    <property type="evidence" value="ECO:0007669"/>
    <property type="project" value="TreeGrafter"/>
</dbReference>
<dbReference type="PANTHER" id="PTHR10855:SF1">
    <property type="entry name" value="26S PROTEASOME NON-ATPASE REGULATORY SUBUNIT 12"/>
    <property type="match status" value="1"/>
</dbReference>
<evidence type="ECO:0000259" key="1">
    <source>
        <dbReference type="SMART" id="SM00088"/>
    </source>
</evidence>
<protein>
    <recommendedName>
        <fullName evidence="1">PCI domain-containing protein</fullName>
    </recommendedName>
</protein>
<gene>
    <name evidence="2" type="ORF">TrCOL_g7908</name>
</gene>
<sequence>MNADGQFEEKKDLTGDCDVKIPQADKLAASPGGLGGALDLLYGLEKQCRVGNDVPNLKRVCLRCVQLCKEGGDYERLTECLNFITKRRSQKQQAIASVVKEAVGYVEESPEGAVRQNLVVCLRDITDGRIYVEAERASLTLVLAAMYEKAGDISKSAEVLQEVHVETYGSLSKREKLDFILEQVRMVLLKRDFVRAYIVSQKVNKKLLEEPAFKKAKVAFYKLMIEYHREMKDAWELSNCYMQIYKAGQPTEAIAPQEEEGVVVMDEGEGEVGGGEDNLKAAVVFLCLSKHGPEQVDMMHKLLTNETCAGVEGLEEALKIFTTDEIVKCPWRGMEELLDTEAVSSGDMKDTWTKGMEERTTQHNIRTAAKYYKRISGARLGGLLGMGGQELERAIASMVAEGEVQAKIDRPRDVVRFGGRKSDENVLSEWAADLGELLGVVEKTWEGVQKEMTA</sequence>
<dbReference type="Pfam" id="PF01399">
    <property type="entry name" value="PCI"/>
    <property type="match status" value="1"/>
</dbReference>
<dbReference type="OrthoDB" id="268763at2759"/>
<dbReference type="InterPro" id="IPR036388">
    <property type="entry name" value="WH-like_DNA-bd_sf"/>
</dbReference>
<accession>A0A9W7LDY0</accession>
<dbReference type="InterPro" id="IPR000717">
    <property type="entry name" value="PCI_dom"/>
</dbReference>
<organism evidence="2 3">
    <name type="scientific">Triparma columacea</name>
    <dbReference type="NCBI Taxonomy" id="722753"/>
    <lineage>
        <taxon>Eukaryota</taxon>
        <taxon>Sar</taxon>
        <taxon>Stramenopiles</taxon>
        <taxon>Ochrophyta</taxon>
        <taxon>Bolidophyceae</taxon>
        <taxon>Parmales</taxon>
        <taxon>Triparmaceae</taxon>
        <taxon>Triparma</taxon>
    </lineage>
</organism>
<dbReference type="PANTHER" id="PTHR10855">
    <property type="entry name" value="26S PROTEASOME NON-ATPASE REGULATORY SUBUNIT 12/COP9 SIGNALOSOME COMPLEX SUBUNIT 4"/>
    <property type="match status" value="1"/>
</dbReference>
<dbReference type="InterPro" id="IPR040134">
    <property type="entry name" value="PSMD12/CSN4"/>
</dbReference>